<name>A0A3M7PQ80_BRAPC</name>
<keyword evidence="2" id="KW-1185">Reference proteome</keyword>
<reference evidence="1 2" key="1">
    <citation type="journal article" date="2018" name="Sci. Rep.">
        <title>Genomic signatures of local adaptation to the degree of environmental predictability in rotifers.</title>
        <authorList>
            <person name="Franch-Gras L."/>
            <person name="Hahn C."/>
            <person name="Garcia-Roger E.M."/>
            <person name="Carmona M.J."/>
            <person name="Serra M."/>
            <person name="Gomez A."/>
        </authorList>
    </citation>
    <scope>NUCLEOTIDE SEQUENCE [LARGE SCALE GENOMIC DNA]</scope>
    <source>
        <strain evidence="1">HYR1</strain>
    </source>
</reference>
<evidence type="ECO:0000313" key="2">
    <source>
        <dbReference type="Proteomes" id="UP000276133"/>
    </source>
</evidence>
<gene>
    <name evidence="1" type="ORF">BpHYR1_048612</name>
</gene>
<sequence length="83" mass="9716">MDIICDVRYLGIIEVSSQKSEQHEFFAVPESYCGCLKLYQNTEAIQYHLSHLSKEKENLLKYLFQNIPLFRQGQKSNNIFAIT</sequence>
<comment type="caution">
    <text evidence="1">The sequence shown here is derived from an EMBL/GenBank/DDBJ whole genome shotgun (WGS) entry which is preliminary data.</text>
</comment>
<proteinExistence type="predicted"/>
<protein>
    <submittedName>
        <fullName evidence="1">Uncharacterized protein</fullName>
    </submittedName>
</protein>
<dbReference type="EMBL" id="REGN01009416">
    <property type="protein sequence ID" value="RNA01203.1"/>
    <property type="molecule type" value="Genomic_DNA"/>
</dbReference>
<evidence type="ECO:0000313" key="1">
    <source>
        <dbReference type="EMBL" id="RNA01203.1"/>
    </source>
</evidence>
<dbReference type="Proteomes" id="UP000276133">
    <property type="component" value="Unassembled WGS sequence"/>
</dbReference>
<organism evidence="1 2">
    <name type="scientific">Brachionus plicatilis</name>
    <name type="common">Marine rotifer</name>
    <name type="synonym">Brachionus muelleri</name>
    <dbReference type="NCBI Taxonomy" id="10195"/>
    <lineage>
        <taxon>Eukaryota</taxon>
        <taxon>Metazoa</taxon>
        <taxon>Spiralia</taxon>
        <taxon>Gnathifera</taxon>
        <taxon>Rotifera</taxon>
        <taxon>Eurotatoria</taxon>
        <taxon>Monogononta</taxon>
        <taxon>Pseudotrocha</taxon>
        <taxon>Ploima</taxon>
        <taxon>Brachionidae</taxon>
        <taxon>Brachionus</taxon>
    </lineage>
</organism>
<accession>A0A3M7PQ80</accession>
<dbReference type="AlphaFoldDB" id="A0A3M7PQ80"/>